<dbReference type="Gene3D" id="3.30.70.20">
    <property type="match status" value="1"/>
</dbReference>
<dbReference type="EMBL" id="CP070499">
    <property type="protein sequence ID" value="QSB15939.1"/>
    <property type="molecule type" value="Genomic_DNA"/>
</dbReference>
<dbReference type="GO" id="GO:0051538">
    <property type="term" value="F:3 iron, 4 sulfur cluster binding"/>
    <property type="evidence" value="ECO:0007669"/>
    <property type="project" value="UniProtKB-KW"/>
</dbReference>
<keyword evidence="4" id="KW-0249">Electron transport</keyword>
<reference evidence="9" key="1">
    <citation type="submission" date="2021-02" db="EMBL/GenBank/DDBJ databases">
        <title>Natrosporangium hydrolyticum gen. nov., sp. nov, a haloalkaliphilic actinobacterium from a soda solonchak soil.</title>
        <authorList>
            <person name="Sorokin D.Y."/>
            <person name="Khijniak T.V."/>
            <person name="Zakharycheva A.P."/>
            <person name="Boueva O.V."/>
            <person name="Ariskina E.V."/>
            <person name="Hahnke R.L."/>
            <person name="Bunk B."/>
            <person name="Sproer C."/>
            <person name="Schumann P."/>
            <person name="Evtushenko L.I."/>
            <person name="Kublanov I.V."/>
        </authorList>
    </citation>
    <scope>NUCLEOTIDE SEQUENCE</scope>
    <source>
        <strain evidence="9">DSM 106523</strain>
    </source>
</reference>
<sequence length="65" mass="7190">MHIIVDRDRCEGHGVCEAAAPELFQLDDEGDLVFTREGQPIPKELREPAINSVLTCPVAALKMED</sequence>
<keyword evidence="3" id="KW-0479">Metal-binding</keyword>
<proteinExistence type="predicted"/>
<dbReference type="PANTHER" id="PTHR36923">
    <property type="entry name" value="FERREDOXIN"/>
    <property type="match status" value="1"/>
</dbReference>
<evidence type="ECO:0000256" key="7">
    <source>
        <dbReference type="ARBA" id="ARBA00023291"/>
    </source>
</evidence>
<protein>
    <submittedName>
        <fullName evidence="9">Ferredoxin</fullName>
    </submittedName>
</protein>
<dbReference type="InterPro" id="IPR017896">
    <property type="entry name" value="4Fe4S_Fe-S-bd"/>
</dbReference>
<dbReference type="PANTHER" id="PTHR36923:SF3">
    <property type="entry name" value="FERREDOXIN"/>
    <property type="match status" value="1"/>
</dbReference>
<dbReference type="InterPro" id="IPR051269">
    <property type="entry name" value="Fe-S_cluster_ET"/>
</dbReference>
<evidence type="ECO:0000313" key="10">
    <source>
        <dbReference type="Proteomes" id="UP000662857"/>
    </source>
</evidence>
<keyword evidence="10" id="KW-1185">Reference proteome</keyword>
<evidence type="ECO:0000256" key="4">
    <source>
        <dbReference type="ARBA" id="ARBA00022982"/>
    </source>
</evidence>
<keyword evidence="2" id="KW-0813">Transport</keyword>
<evidence type="ECO:0000256" key="5">
    <source>
        <dbReference type="ARBA" id="ARBA00023004"/>
    </source>
</evidence>
<dbReference type="KEGG" id="nhy:JQS43_06295"/>
<keyword evidence="5" id="KW-0408">Iron</keyword>
<comment type="cofactor">
    <cofactor evidence="1">
        <name>[3Fe-4S] cluster</name>
        <dbReference type="ChEBI" id="CHEBI:21137"/>
    </cofactor>
</comment>
<evidence type="ECO:0000256" key="3">
    <source>
        <dbReference type="ARBA" id="ARBA00022723"/>
    </source>
</evidence>
<evidence type="ECO:0000256" key="2">
    <source>
        <dbReference type="ARBA" id="ARBA00022448"/>
    </source>
</evidence>
<evidence type="ECO:0000313" key="9">
    <source>
        <dbReference type="EMBL" id="QSB15939.1"/>
    </source>
</evidence>
<organism evidence="9 10">
    <name type="scientific">Natronosporangium hydrolyticum</name>
    <dbReference type="NCBI Taxonomy" id="2811111"/>
    <lineage>
        <taxon>Bacteria</taxon>
        <taxon>Bacillati</taxon>
        <taxon>Actinomycetota</taxon>
        <taxon>Actinomycetes</taxon>
        <taxon>Micromonosporales</taxon>
        <taxon>Micromonosporaceae</taxon>
        <taxon>Natronosporangium</taxon>
    </lineage>
</organism>
<dbReference type="RefSeq" id="WP_239678131.1">
    <property type="nucleotide sequence ID" value="NZ_CP070499.1"/>
</dbReference>
<keyword evidence="7" id="KW-0003">3Fe-4S</keyword>
<evidence type="ECO:0000256" key="1">
    <source>
        <dbReference type="ARBA" id="ARBA00001927"/>
    </source>
</evidence>
<evidence type="ECO:0000256" key="6">
    <source>
        <dbReference type="ARBA" id="ARBA00023014"/>
    </source>
</evidence>
<dbReference type="SUPFAM" id="SSF54862">
    <property type="entry name" value="4Fe-4S ferredoxins"/>
    <property type="match status" value="1"/>
</dbReference>
<keyword evidence="6" id="KW-0411">Iron-sulfur</keyword>
<evidence type="ECO:0000259" key="8">
    <source>
        <dbReference type="PROSITE" id="PS51379"/>
    </source>
</evidence>
<dbReference type="GO" id="GO:0046872">
    <property type="term" value="F:metal ion binding"/>
    <property type="evidence" value="ECO:0007669"/>
    <property type="project" value="UniProtKB-KW"/>
</dbReference>
<dbReference type="AlphaFoldDB" id="A0A895YKB5"/>
<dbReference type="Proteomes" id="UP000662857">
    <property type="component" value="Chromosome"/>
</dbReference>
<gene>
    <name evidence="9" type="ORF">JQS43_06295</name>
</gene>
<name>A0A895YKB5_9ACTN</name>
<accession>A0A895YKB5</accession>
<dbReference type="Pfam" id="PF13459">
    <property type="entry name" value="Fer4_15"/>
    <property type="match status" value="1"/>
</dbReference>
<feature type="domain" description="4Fe-4S ferredoxin-type" evidence="8">
    <location>
        <begin position="1"/>
        <end position="29"/>
    </location>
</feature>
<dbReference type="PROSITE" id="PS51379">
    <property type="entry name" value="4FE4S_FER_2"/>
    <property type="match status" value="1"/>
</dbReference>